<reference evidence="1 2" key="1">
    <citation type="submission" date="2024-09" db="EMBL/GenBank/DDBJ databases">
        <authorList>
            <person name="Sun Q."/>
            <person name="Mori K."/>
        </authorList>
    </citation>
    <scope>NUCLEOTIDE SEQUENCE [LARGE SCALE GENOMIC DNA]</scope>
    <source>
        <strain evidence="1 2">CGMCC 1.9126</strain>
    </source>
</reference>
<proteinExistence type="predicted"/>
<evidence type="ECO:0000313" key="1">
    <source>
        <dbReference type="EMBL" id="MFC0475985.1"/>
    </source>
</evidence>
<organism evidence="1 2">
    <name type="scientific">Robertmurraya beringensis</name>
    <dbReference type="NCBI Taxonomy" id="641660"/>
    <lineage>
        <taxon>Bacteria</taxon>
        <taxon>Bacillati</taxon>
        <taxon>Bacillota</taxon>
        <taxon>Bacilli</taxon>
        <taxon>Bacillales</taxon>
        <taxon>Bacillaceae</taxon>
        <taxon>Robertmurraya</taxon>
    </lineage>
</organism>
<name>A0ABV6KSK0_9BACI</name>
<accession>A0ABV6KSK0</accession>
<protein>
    <submittedName>
        <fullName evidence="1">Uncharacterized protein</fullName>
    </submittedName>
</protein>
<dbReference type="Proteomes" id="UP001589738">
    <property type="component" value="Unassembled WGS sequence"/>
</dbReference>
<sequence length="44" mass="4481">MLSALGCPNPGVFGLGWMLSALGCPNPGAIRTEPDAFESSLSES</sequence>
<keyword evidence="2" id="KW-1185">Reference proteome</keyword>
<comment type="caution">
    <text evidence="1">The sequence shown here is derived from an EMBL/GenBank/DDBJ whole genome shotgun (WGS) entry which is preliminary data.</text>
</comment>
<evidence type="ECO:0000313" key="2">
    <source>
        <dbReference type="Proteomes" id="UP001589738"/>
    </source>
</evidence>
<dbReference type="RefSeq" id="WP_377058244.1">
    <property type="nucleotide sequence ID" value="NZ_JBHLUU010000075.1"/>
</dbReference>
<gene>
    <name evidence="1" type="ORF">ACFFHF_12120</name>
</gene>
<dbReference type="EMBL" id="JBHLUU010000075">
    <property type="protein sequence ID" value="MFC0475985.1"/>
    <property type="molecule type" value="Genomic_DNA"/>
</dbReference>